<accession>A0ABX9Q5X2</accession>
<keyword evidence="2" id="KW-1185">Reference proteome</keyword>
<protein>
    <submittedName>
        <fullName evidence="1">Uncharacterized protein</fullName>
    </submittedName>
</protein>
<evidence type="ECO:0000313" key="1">
    <source>
        <dbReference type="EMBL" id="RKH91187.1"/>
    </source>
</evidence>
<name>A0ABX9Q5X2_9BACT</name>
<dbReference type="Proteomes" id="UP000278907">
    <property type="component" value="Unassembled WGS sequence"/>
</dbReference>
<dbReference type="EMBL" id="RAWI01000575">
    <property type="protein sequence ID" value="RKH91187.1"/>
    <property type="molecule type" value="Genomic_DNA"/>
</dbReference>
<reference evidence="1 2" key="1">
    <citation type="submission" date="2018-09" db="EMBL/GenBank/DDBJ databases">
        <authorList>
            <person name="Livingstone P.G."/>
            <person name="Whitworth D.E."/>
        </authorList>
    </citation>
    <scope>NUCLEOTIDE SEQUENCE [LARGE SCALE GENOMIC DNA]</scope>
    <source>
        <strain evidence="1 2">CA031B</strain>
    </source>
</reference>
<sequence>MENKLSQAVNVQIVMKNFISEFQLVESENVVLTFKTDQLEKVLSSLQEPTFKGGSAVYWEVKDCFPAES</sequence>
<comment type="caution">
    <text evidence="1">The sequence shown here is derived from an EMBL/GenBank/DDBJ whole genome shotgun (WGS) entry which is preliminary data.</text>
</comment>
<evidence type="ECO:0000313" key="2">
    <source>
        <dbReference type="Proteomes" id="UP000278907"/>
    </source>
</evidence>
<organism evidence="1 2">
    <name type="scientific">Corallococcus praedator</name>
    <dbReference type="NCBI Taxonomy" id="2316724"/>
    <lineage>
        <taxon>Bacteria</taxon>
        <taxon>Pseudomonadati</taxon>
        <taxon>Myxococcota</taxon>
        <taxon>Myxococcia</taxon>
        <taxon>Myxococcales</taxon>
        <taxon>Cystobacterineae</taxon>
        <taxon>Myxococcaceae</taxon>
        <taxon>Corallococcus</taxon>
    </lineage>
</organism>
<gene>
    <name evidence="1" type="ORF">D7Y13_39035</name>
</gene>
<proteinExistence type="predicted"/>